<sequence length="229" mass="24454">MRTHGKKFRKAAEHRTALQAYQPKAALEIIKQGAFAKFDETVDVAIRLGVDPKHSDQVVRGTVVLPAGSGKTVRVLVIAVGDKAKEAEAAGADYVGGEYIQKIKDGWLDFDIMIVTPDQMGQIGALGRVLGPRGLMPNPKAGTVTMNVAQAVKETKAGKIEFRVDKGGNVHAAIGKVSFPLESLETNFQALMDTIVRAKPSAAKGVYVRTVAVSSTMGPGVRVDTTPYR</sequence>
<keyword evidence="7 10" id="KW-0689">Ribosomal protein</keyword>
<evidence type="ECO:0000256" key="3">
    <source>
        <dbReference type="ARBA" id="ARBA00022555"/>
    </source>
</evidence>
<evidence type="ECO:0000256" key="8">
    <source>
        <dbReference type="ARBA" id="ARBA00023274"/>
    </source>
</evidence>
<dbReference type="Gene3D" id="3.40.50.790">
    <property type="match status" value="1"/>
</dbReference>
<keyword evidence="3 10" id="KW-0820">tRNA-binding</keyword>
<dbReference type="InterPro" id="IPR023673">
    <property type="entry name" value="Ribosomal_uL1_CS"/>
</dbReference>
<dbReference type="Pfam" id="PF00687">
    <property type="entry name" value="Ribosomal_L1"/>
    <property type="match status" value="1"/>
</dbReference>
<comment type="similarity">
    <text evidence="1 10 11">Belongs to the universal ribosomal protein uL1 family.</text>
</comment>
<keyword evidence="2 10" id="KW-0678">Repressor</keyword>
<comment type="function">
    <text evidence="10">Protein L1 is also a translational repressor protein, it controls the translation of the L11 operon by binding to its mRNA.</text>
</comment>
<evidence type="ECO:0000256" key="10">
    <source>
        <dbReference type="HAMAP-Rule" id="MF_01318"/>
    </source>
</evidence>
<comment type="function">
    <text evidence="10">Binds directly to 23S rRNA. The L1 stalk is quite mobile in the ribosome, and is involved in E site tRNA release.</text>
</comment>
<evidence type="ECO:0000256" key="2">
    <source>
        <dbReference type="ARBA" id="ARBA00022491"/>
    </source>
</evidence>
<keyword evidence="8 10" id="KW-0687">Ribonucleoprotein</keyword>
<evidence type="ECO:0000256" key="1">
    <source>
        <dbReference type="ARBA" id="ARBA00010531"/>
    </source>
</evidence>
<evidence type="ECO:0000256" key="11">
    <source>
        <dbReference type="RuleBase" id="RU000659"/>
    </source>
</evidence>
<gene>
    <name evidence="10 12" type="primary">rplA</name>
</gene>
<evidence type="ECO:0000256" key="4">
    <source>
        <dbReference type="ARBA" id="ARBA00022730"/>
    </source>
</evidence>
<dbReference type="GO" id="GO:0006417">
    <property type="term" value="P:regulation of translation"/>
    <property type="evidence" value="ECO:0007669"/>
    <property type="project" value="UniProtKB-KW"/>
</dbReference>
<dbReference type="InterPro" id="IPR016095">
    <property type="entry name" value="Ribosomal_uL1_3-a/b-sand"/>
</dbReference>
<dbReference type="InterPro" id="IPR028364">
    <property type="entry name" value="Ribosomal_uL1/biogenesis"/>
</dbReference>
<dbReference type="GO" id="GO:0000049">
    <property type="term" value="F:tRNA binding"/>
    <property type="evidence" value="ECO:0007669"/>
    <property type="project" value="UniProtKB-KW"/>
</dbReference>
<dbReference type="SUPFAM" id="SSF56808">
    <property type="entry name" value="Ribosomal protein L1"/>
    <property type="match status" value="1"/>
</dbReference>
<comment type="subunit">
    <text evidence="10">Part of the 50S ribosomal subunit.</text>
</comment>
<dbReference type="PIRSF" id="PIRSF002155">
    <property type="entry name" value="Ribosomal_L1"/>
    <property type="match status" value="1"/>
</dbReference>
<dbReference type="PANTHER" id="PTHR36427:SF3">
    <property type="entry name" value="LARGE RIBOSOMAL SUBUNIT PROTEIN UL1M"/>
    <property type="match status" value="1"/>
</dbReference>
<dbReference type="EMBL" id="KT007003">
    <property type="protein sequence ID" value="AKQ02836.1"/>
    <property type="molecule type" value="Genomic_DNA"/>
</dbReference>
<dbReference type="GO" id="GO:0003735">
    <property type="term" value="F:structural constituent of ribosome"/>
    <property type="evidence" value="ECO:0007669"/>
    <property type="project" value="InterPro"/>
</dbReference>
<keyword evidence="5 10" id="KW-0810">Translation regulation</keyword>
<evidence type="ECO:0000256" key="9">
    <source>
        <dbReference type="ARBA" id="ARBA00035241"/>
    </source>
</evidence>
<dbReference type="Gene3D" id="3.30.190.20">
    <property type="match status" value="1"/>
</dbReference>
<dbReference type="GO" id="GO:0019843">
    <property type="term" value="F:rRNA binding"/>
    <property type="evidence" value="ECO:0007669"/>
    <property type="project" value="UniProtKB-UniRule"/>
</dbReference>
<name>A0A0H4T531_9BACT</name>
<protein>
    <recommendedName>
        <fullName evidence="9 10">Large ribosomal subunit protein uL1</fullName>
    </recommendedName>
</protein>
<dbReference type="AlphaFoldDB" id="A0A0H4T531"/>
<dbReference type="InterPro" id="IPR002143">
    <property type="entry name" value="Ribosomal_uL1"/>
</dbReference>
<dbReference type="HAMAP" id="MF_01318_B">
    <property type="entry name" value="Ribosomal_uL1_B"/>
    <property type="match status" value="1"/>
</dbReference>
<keyword evidence="4 10" id="KW-0699">rRNA-binding</keyword>
<dbReference type="FunFam" id="3.40.50.790:FF:000001">
    <property type="entry name" value="50S ribosomal protein L1"/>
    <property type="match status" value="1"/>
</dbReference>
<dbReference type="PANTHER" id="PTHR36427">
    <property type="entry name" value="54S RIBOSOMAL PROTEIN L1, MITOCHONDRIAL"/>
    <property type="match status" value="1"/>
</dbReference>
<dbReference type="CDD" id="cd00403">
    <property type="entry name" value="Ribosomal_L1"/>
    <property type="match status" value="1"/>
</dbReference>
<dbReference type="PROSITE" id="PS01199">
    <property type="entry name" value="RIBOSOMAL_L1"/>
    <property type="match status" value="1"/>
</dbReference>
<evidence type="ECO:0000256" key="7">
    <source>
        <dbReference type="ARBA" id="ARBA00022980"/>
    </source>
</evidence>
<dbReference type="NCBIfam" id="TIGR01169">
    <property type="entry name" value="rplA_bact"/>
    <property type="match status" value="1"/>
</dbReference>
<organism evidence="12">
    <name type="scientific">uncultured Gemmatimonadetes bacterium Rifle_16ft_4_minimus_37772</name>
    <dbReference type="NCBI Taxonomy" id="1665097"/>
    <lineage>
        <taxon>Bacteria</taxon>
        <taxon>Pseudomonadati</taxon>
        <taxon>Gemmatimonadota</taxon>
        <taxon>environmental samples</taxon>
    </lineage>
</organism>
<evidence type="ECO:0000256" key="5">
    <source>
        <dbReference type="ARBA" id="ARBA00022845"/>
    </source>
</evidence>
<dbReference type="GO" id="GO:0006412">
    <property type="term" value="P:translation"/>
    <property type="evidence" value="ECO:0007669"/>
    <property type="project" value="UniProtKB-UniRule"/>
</dbReference>
<keyword evidence="6 10" id="KW-0694">RNA-binding</keyword>
<evidence type="ECO:0000313" key="12">
    <source>
        <dbReference type="EMBL" id="AKQ02836.1"/>
    </source>
</evidence>
<proteinExistence type="inferred from homology"/>
<dbReference type="InterPro" id="IPR005878">
    <property type="entry name" value="Ribosom_uL1_bac-type"/>
</dbReference>
<reference evidence="12" key="1">
    <citation type="journal article" date="2015" name="ISME J.">
        <title>Aquifer environment selects for microbial species cohorts in sediment and groundwater.</title>
        <authorList>
            <person name="Hug L.A."/>
            <person name="Thomas B.C."/>
            <person name="Brown C.T."/>
            <person name="Frischkorn K.R."/>
            <person name="Williams K.H."/>
            <person name="Tringe S.G."/>
            <person name="Banfield J.F."/>
        </authorList>
    </citation>
    <scope>NUCLEOTIDE SEQUENCE</scope>
</reference>
<dbReference type="InterPro" id="IPR023674">
    <property type="entry name" value="Ribosomal_uL1-like"/>
</dbReference>
<accession>A0A0H4T531</accession>
<dbReference type="GO" id="GO:0015934">
    <property type="term" value="C:large ribosomal subunit"/>
    <property type="evidence" value="ECO:0007669"/>
    <property type="project" value="InterPro"/>
</dbReference>
<evidence type="ECO:0000256" key="6">
    <source>
        <dbReference type="ARBA" id="ARBA00022884"/>
    </source>
</evidence>